<feature type="signal peptide" evidence="1">
    <location>
        <begin position="1"/>
        <end position="21"/>
    </location>
</feature>
<evidence type="ECO:0008006" key="4">
    <source>
        <dbReference type="Google" id="ProtNLM"/>
    </source>
</evidence>
<organism evidence="2 3">
    <name type="scientific">Marinomonas ostreistagni</name>
    <dbReference type="NCBI Taxonomy" id="359209"/>
    <lineage>
        <taxon>Bacteria</taxon>
        <taxon>Pseudomonadati</taxon>
        <taxon>Pseudomonadota</taxon>
        <taxon>Gammaproteobacteria</taxon>
        <taxon>Oceanospirillales</taxon>
        <taxon>Oceanospirillaceae</taxon>
        <taxon>Marinomonas</taxon>
    </lineage>
</organism>
<evidence type="ECO:0000313" key="3">
    <source>
        <dbReference type="Proteomes" id="UP000598488"/>
    </source>
</evidence>
<evidence type="ECO:0000313" key="2">
    <source>
        <dbReference type="EMBL" id="MBJ7551136.1"/>
    </source>
</evidence>
<proteinExistence type="predicted"/>
<protein>
    <recommendedName>
        <fullName evidence="4">Lipocalin-like domain-containing protein</fullName>
    </recommendedName>
</protein>
<accession>A0ABS0ZDX3</accession>
<evidence type="ECO:0000256" key="1">
    <source>
        <dbReference type="SAM" id="SignalP"/>
    </source>
</evidence>
<gene>
    <name evidence="2" type="ORF">JHD44_10620</name>
</gene>
<comment type="caution">
    <text evidence="2">The sequence shown here is derived from an EMBL/GenBank/DDBJ whole genome shotgun (WGS) entry which is preliminary data.</text>
</comment>
<name>A0ABS0ZDX3_9GAMM</name>
<keyword evidence="1" id="KW-0732">Signal</keyword>
<feature type="chain" id="PRO_5046345386" description="Lipocalin-like domain-containing protein" evidence="1">
    <location>
        <begin position="22"/>
        <end position="170"/>
    </location>
</feature>
<dbReference type="RefSeq" id="WP_199462734.1">
    <property type="nucleotide sequence ID" value="NZ_JAEMUH010000009.1"/>
</dbReference>
<dbReference type="Proteomes" id="UP000598488">
    <property type="component" value="Unassembled WGS sequence"/>
</dbReference>
<sequence length="170" mass="19451">MNKKNKLALVVGLSCSIQVMADTTLTGGWQIHDMNLASSSTSEAIEKVVKEMNFFVRSIARSRLEEEAQVCQRWSLLLTEQTFKWQCTDGPQWTVNTHSNTKLKGDDGREIQASFSQVGDRVSVTLQSERGTRTHSWEERGDEMKYFSTLMSEKLPKPLEWSLDYQRLAQ</sequence>
<reference evidence="2 3" key="1">
    <citation type="submission" date="2020-12" db="EMBL/GenBank/DDBJ databases">
        <title>Comparative genome analysis of fungal antagonists Marinomonas ostreistagni 398 and M. spartinae 468.</title>
        <authorList>
            <person name="Fields J.L."/>
            <person name="Mavrodi O.V."/>
            <person name="Biber P.D."/>
            <person name="Indest K.J."/>
            <person name="Mavrodi D.V."/>
        </authorList>
    </citation>
    <scope>NUCLEOTIDE SEQUENCE [LARGE SCALE GENOMIC DNA]</scope>
    <source>
        <strain evidence="2 3">USM7</strain>
    </source>
</reference>
<keyword evidence="3" id="KW-1185">Reference proteome</keyword>
<dbReference type="EMBL" id="JAEMUH010000009">
    <property type="protein sequence ID" value="MBJ7551136.1"/>
    <property type="molecule type" value="Genomic_DNA"/>
</dbReference>